<feature type="transmembrane region" description="Helical" evidence="9">
    <location>
        <begin position="192"/>
        <end position="217"/>
    </location>
</feature>
<feature type="transmembrane region" description="Helical" evidence="9">
    <location>
        <begin position="296"/>
        <end position="316"/>
    </location>
</feature>
<feature type="transmembrane region" description="Helical" evidence="9">
    <location>
        <begin position="337"/>
        <end position="360"/>
    </location>
</feature>
<evidence type="ECO:0000256" key="5">
    <source>
        <dbReference type="ARBA" id="ARBA00022984"/>
    </source>
</evidence>
<feature type="compositionally biased region" description="Basic and acidic residues" evidence="8">
    <location>
        <begin position="566"/>
        <end position="588"/>
    </location>
</feature>
<feature type="transmembrane region" description="Helical" evidence="9">
    <location>
        <begin position="161"/>
        <end position="180"/>
    </location>
</feature>
<dbReference type="PANTHER" id="PTHR30250:SF21">
    <property type="entry name" value="LIPID II FLIPPASE MURJ"/>
    <property type="match status" value="1"/>
</dbReference>
<feature type="transmembrane region" description="Helical" evidence="9">
    <location>
        <begin position="93"/>
        <end position="114"/>
    </location>
</feature>
<feature type="transmembrane region" description="Helical" evidence="9">
    <location>
        <begin position="406"/>
        <end position="425"/>
    </location>
</feature>
<dbReference type="InterPro" id="IPR004268">
    <property type="entry name" value="MurJ"/>
</dbReference>
<keyword evidence="11" id="KW-1185">Reference proteome</keyword>
<feature type="transmembrane region" description="Helical" evidence="9">
    <location>
        <begin position="464"/>
        <end position="488"/>
    </location>
</feature>
<dbReference type="InterPro" id="IPR024923">
    <property type="entry name" value="PG_synth_SpoVB"/>
</dbReference>
<dbReference type="PANTHER" id="PTHR30250">
    <property type="entry name" value="PST FAMILY PREDICTED COLANIC ACID TRANSPORTER"/>
    <property type="match status" value="1"/>
</dbReference>
<evidence type="ECO:0000313" key="11">
    <source>
        <dbReference type="Proteomes" id="UP001154420"/>
    </source>
</evidence>
<dbReference type="AlphaFoldDB" id="A0A9X5BFA2"/>
<evidence type="ECO:0000256" key="9">
    <source>
        <dbReference type="SAM" id="Phobius"/>
    </source>
</evidence>
<evidence type="ECO:0000256" key="3">
    <source>
        <dbReference type="ARBA" id="ARBA00022692"/>
    </source>
</evidence>
<dbReference type="GO" id="GO:0008360">
    <property type="term" value="P:regulation of cell shape"/>
    <property type="evidence" value="ECO:0007669"/>
    <property type="project" value="UniProtKB-KW"/>
</dbReference>
<feature type="transmembrane region" description="Helical" evidence="9">
    <location>
        <begin position="51"/>
        <end position="73"/>
    </location>
</feature>
<evidence type="ECO:0000313" key="10">
    <source>
        <dbReference type="EMBL" id="NBJ92850.1"/>
    </source>
</evidence>
<dbReference type="CDD" id="cd13124">
    <property type="entry name" value="MATE_SpoVB_like"/>
    <property type="match status" value="1"/>
</dbReference>
<dbReference type="GO" id="GO:0009252">
    <property type="term" value="P:peptidoglycan biosynthetic process"/>
    <property type="evidence" value="ECO:0007669"/>
    <property type="project" value="UniProtKB-KW"/>
</dbReference>
<feature type="transmembrane region" description="Helical" evidence="9">
    <location>
        <begin position="238"/>
        <end position="257"/>
    </location>
</feature>
<evidence type="ECO:0000256" key="2">
    <source>
        <dbReference type="ARBA" id="ARBA00022475"/>
    </source>
</evidence>
<reference evidence="10" key="1">
    <citation type="submission" date="2018-09" db="EMBL/GenBank/DDBJ databases">
        <title>Murine metabolic-syndrome-specific gut microbial biobank.</title>
        <authorList>
            <person name="Liu C."/>
        </authorList>
    </citation>
    <scope>NUCLEOTIDE SEQUENCE</scope>
    <source>
        <strain evidence="10">D42-62</strain>
    </source>
</reference>
<feature type="transmembrane region" description="Helical" evidence="9">
    <location>
        <begin position="120"/>
        <end position="140"/>
    </location>
</feature>
<dbReference type="InterPro" id="IPR050833">
    <property type="entry name" value="Poly_Biosynth_Transport"/>
</dbReference>
<evidence type="ECO:0000256" key="6">
    <source>
        <dbReference type="ARBA" id="ARBA00022989"/>
    </source>
</evidence>
<dbReference type="RefSeq" id="WP_160559937.1">
    <property type="nucleotide sequence ID" value="NZ_QZDT01000013.1"/>
</dbReference>
<dbReference type="Proteomes" id="UP001154420">
    <property type="component" value="Unassembled WGS sequence"/>
</dbReference>
<proteinExistence type="predicted"/>
<keyword evidence="5" id="KW-0573">Peptidoglycan synthesis</keyword>
<dbReference type="Pfam" id="PF03023">
    <property type="entry name" value="MurJ"/>
    <property type="match status" value="1"/>
</dbReference>
<feature type="compositionally biased region" description="Basic residues" evidence="8">
    <location>
        <begin position="548"/>
        <end position="565"/>
    </location>
</feature>
<feature type="transmembrane region" description="Helical" evidence="9">
    <location>
        <begin position="494"/>
        <end position="515"/>
    </location>
</feature>
<evidence type="ECO:0000256" key="4">
    <source>
        <dbReference type="ARBA" id="ARBA00022960"/>
    </source>
</evidence>
<dbReference type="GO" id="GO:0005886">
    <property type="term" value="C:plasma membrane"/>
    <property type="evidence" value="ECO:0007669"/>
    <property type="project" value="UniProtKB-SubCell"/>
</dbReference>
<keyword evidence="3 9" id="KW-0812">Transmembrane</keyword>
<keyword evidence="7 9" id="KW-0472">Membrane</keyword>
<comment type="caution">
    <text evidence="10">The sequence shown here is derived from an EMBL/GenBank/DDBJ whole genome shotgun (WGS) entry which is preliminary data.</text>
</comment>
<evidence type="ECO:0000256" key="1">
    <source>
        <dbReference type="ARBA" id="ARBA00004651"/>
    </source>
</evidence>
<feature type="region of interest" description="Disordered" evidence="8">
    <location>
        <begin position="545"/>
        <end position="593"/>
    </location>
</feature>
<protein>
    <submittedName>
        <fullName evidence="10">Polysaccharide biosynthesis protein</fullName>
    </submittedName>
</protein>
<name>A0A9X5BFA2_9FIRM</name>
<keyword evidence="6 9" id="KW-1133">Transmembrane helix</keyword>
<feature type="transmembrane region" description="Helical" evidence="9">
    <location>
        <begin position="372"/>
        <end position="394"/>
    </location>
</feature>
<evidence type="ECO:0000256" key="8">
    <source>
        <dbReference type="SAM" id="MobiDB-lite"/>
    </source>
</evidence>
<feature type="transmembrane region" description="Helical" evidence="9">
    <location>
        <begin position="431"/>
        <end position="452"/>
    </location>
</feature>
<evidence type="ECO:0000256" key="7">
    <source>
        <dbReference type="ARBA" id="ARBA00023136"/>
    </source>
</evidence>
<comment type="subcellular location">
    <subcellularLocation>
        <location evidence="1">Cell membrane</location>
        <topology evidence="1">Multi-pass membrane protein</topology>
    </subcellularLocation>
</comment>
<keyword evidence="4" id="KW-0133">Cell shape</keyword>
<keyword evidence="2" id="KW-1003">Cell membrane</keyword>
<sequence>MPNNKKKDSFIMQAGILASAGIIVRMIGLLYNTPLVAIIGDEGNGYYNSAYYAYSIILLISSYSIPSAVSKVIAQRLATKEYRNAHRIFRCAFIYVLVVGSIASLFVFFGAGLLVEMESAILPLKILAPTIFFSGILGVLRGYFQAHKTMVQTSVSQIMEQLVNAGASIGMAYLLVQMVANEDATTRASYGAAGGTIGTGAGVLAGLLFMLAVYALNRKTIKRRIERDKNHEDESYKDIMKMILLVVTPFIISTGVYNVNTFLDNNIYQRIMMEVRHLEEALVATDLSTMAKGTKISNIPIALASAMATALIPGISSDFVQGDLKGVRGKVAKSVKVTMLISIPCAVGIGVLSKPVMMVIFHQPDTLEISSILLSCMAVSIIFYSLSTLTQAILQSIGRMKTPIINALAAVLIHAGVMVAMMLFMDEKYSLYYYVFATVLYAFILCVLNQIAVHRYLKYRQETLKTFFIPAAASAIMGVVVFGAYQGLYFLCKINILSLIAAILAGAAVYFILVIRWRAVSEEEMRGMPKGYMMISIAKKTGILKKDDKKKKKGTGKKKAPAPKKKAAEKQTTEKQTTERRAAEEKNAKGKKKAAVKEKVIEEELTTAAEIAAAEEMAATGKIRNDKFAHIQNVSIWETGNLGTIRNPKISEKWDKDYPDPEEDDDYWLDD</sequence>
<organism evidence="10 11">
    <name type="scientific">Parablautia muri</name>
    <dbReference type="NCBI Taxonomy" id="2320879"/>
    <lineage>
        <taxon>Bacteria</taxon>
        <taxon>Bacillati</taxon>
        <taxon>Bacillota</taxon>
        <taxon>Clostridia</taxon>
        <taxon>Lachnospirales</taxon>
        <taxon>Lachnospiraceae</taxon>
        <taxon>Parablautia</taxon>
    </lineage>
</organism>
<feature type="compositionally biased region" description="Acidic residues" evidence="8">
    <location>
        <begin position="660"/>
        <end position="671"/>
    </location>
</feature>
<feature type="region of interest" description="Disordered" evidence="8">
    <location>
        <begin position="646"/>
        <end position="671"/>
    </location>
</feature>
<accession>A0A9X5BFA2</accession>
<dbReference type="EMBL" id="QZDT01000013">
    <property type="protein sequence ID" value="NBJ92850.1"/>
    <property type="molecule type" value="Genomic_DNA"/>
</dbReference>
<dbReference type="OrthoDB" id="9775950at2"/>
<gene>
    <name evidence="10" type="ORF">D5281_09615</name>
</gene>
<feature type="compositionally biased region" description="Basic and acidic residues" evidence="8">
    <location>
        <begin position="649"/>
        <end position="659"/>
    </location>
</feature>